<feature type="domain" description="EAL" evidence="1">
    <location>
        <begin position="9"/>
        <end position="258"/>
    </location>
</feature>
<dbReference type="PANTHER" id="PTHR33121:SF15">
    <property type="entry name" value="BLUE LIGHT- AND TEMPERATURE-REGULATED ANTIREPRESSOR BLUF"/>
    <property type="match status" value="1"/>
</dbReference>
<dbReference type="Pfam" id="PF00563">
    <property type="entry name" value="EAL"/>
    <property type="match status" value="1"/>
</dbReference>
<dbReference type="PROSITE" id="PS50883">
    <property type="entry name" value="EAL"/>
    <property type="match status" value="1"/>
</dbReference>
<comment type="caution">
    <text evidence="2">The sequence shown here is derived from an EMBL/GenBank/DDBJ whole genome shotgun (WGS) entry which is preliminary data.</text>
</comment>
<accession>A0A7C5Y625</accession>
<dbReference type="CDD" id="cd01948">
    <property type="entry name" value="EAL"/>
    <property type="match status" value="1"/>
</dbReference>
<protein>
    <submittedName>
        <fullName evidence="2">EAL domain-containing protein</fullName>
    </submittedName>
</protein>
<dbReference type="SUPFAM" id="SSF141868">
    <property type="entry name" value="EAL domain-like"/>
    <property type="match status" value="1"/>
</dbReference>
<organism evidence="2">
    <name type="scientific">Fervidobacterium nodosum</name>
    <dbReference type="NCBI Taxonomy" id="2424"/>
    <lineage>
        <taxon>Bacteria</taxon>
        <taxon>Thermotogati</taxon>
        <taxon>Thermotogota</taxon>
        <taxon>Thermotogae</taxon>
        <taxon>Thermotogales</taxon>
        <taxon>Fervidobacteriaceae</taxon>
        <taxon>Fervidobacterium</taxon>
    </lineage>
</organism>
<gene>
    <name evidence="2" type="ORF">ENM46_03470</name>
</gene>
<evidence type="ECO:0000259" key="1">
    <source>
        <dbReference type="PROSITE" id="PS50883"/>
    </source>
</evidence>
<dbReference type="EMBL" id="DRXW01000213">
    <property type="protein sequence ID" value="HHR33988.1"/>
    <property type="molecule type" value="Genomic_DNA"/>
</dbReference>
<dbReference type="InterPro" id="IPR001633">
    <property type="entry name" value="EAL_dom"/>
</dbReference>
<dbReference type="Gene3D" id="3.20.20.450">
    <property type="entry name" value="EAL domain"/>
    <property type="match status" value="1"/>
</dbReference>
<dbReference type="InterPro" id="IPR050706">
    <property type="entry name" value="Cyclic-di-GMP_PDE-like"/>
</dbReference>
<name>A0A7C5Y625_9BACT</name>
<dbReference type="PANTHER" id="PTHR33121">
    <property type="entry name" value="CYCLIC DI-GMP PHOSPHODIESTERASE PDEF"/>
    <property type="match status" value="1"/>
</dbReference>
<evidence type="ECO:0000313" key="2">
    <source>
        <dbReference type="EMBL" id="HHR33988.1"/>
    </source>
</evidence>
<sequence length="258" mass="29955">MKPLAFWFSLIESQEYFEILNEQRLTVHFQPVVESKSLRIIGYETLIRGVKKDGTLVSPKFLFDTAEKTDTLFYLDRFCRETAVKTSAVKKLLNYKIFINFIPTSIYDPVFCLQSTIQWAKHLEFEPSNLVFEVVESYKVSDIEHLSNVLNYYRNHGFLVALDDVGSGYSNLNVLVNLKPDIIKIDREIIRNIHNDELKQSVFKAIILLSKESNIQVLAEGVETVEEYNFVKEHVDLVQGYLFAKPNPEPIRQIQLQL</sequence>
<dbReference type="SMART" id="SM00052">
    <property type="entry name" value="EAL"/>
    <property type="match status" value="1"/>
</dbReference>
<proteinExistence type="predicted"/>
<reference evidence="2" key="1">
    <citation type="journal article" date="2020" name="mSystems">
        <title>Genome- and Community-Level Interaction Insights into Carbon Utilization and Element Cycling Functions of Hydrothermarchaeota in Hydrothermal Sediment.</title>
        <authorList>
            <person name="Zhou Z."/>
            <person name="Liu Y."/>
            <person name="Xu W."/>
            <person name="Pan J."/>
            <person name="Luo Z.H."/>
            <person name="Li M."/>
        </authorList>
    </citation>
    <scope>NUCLEOTIDE SEQUENCE [LARGE SCALE GENOMIC DNA]</scope>
    <source>
        <strain evidence="2">SpSt-1088</strain>
    </source>
</reference>
<dbReference type="GO" id="GO:0071111">
    <property type="term" value="F:cyclic-guanylate-specific phosphodiesterase activity"/>
    <property type="evidence" value="ECO:0007669"/>
    <property type="project" value="InterPro"/>
</dbReference>
<dbReference type="AlphaFoldDB" id="A0A7C5Y625"/>
<dbReference type="InterPro" id="IPR035919">
    <property type="entry name" value="EAL_sf"/>
</dbReference>